<feature type="domain" description="Ribosomal protein/NADH dehydrogenase" evidence="6">
    <location>
        <begin position="40"/>
        <end position="156"/>
    </location>
</feature>
<dbReference type="PANTHER" id="PTHR13274">
    <property type="entry name" value="MITOCHONDRIAL RIBOSOMAL PROTEIN S25"/>
    <property type="match status" value="1"/>
</dbReference>
<dbReference type="Proteomes" id="UP000799429">
    <property type="component" value="Unassembled WGS sequence"/>
</dbReference>
<evidence type="ECO:0000256" key="3">
    <source>
        <dbReference type="ARBA" id="ARBA00023128"/>
    </source>
</evidence>
<feature type="compositionally biased region" description="Polar residues" evidence="5">
    <location>
        <begin position="114"/>
        <end position="125"/>
    </location>
</feature>
<evidence type="ECO:0000256" key="5">
    <source>
        <dbReference type="SAM" id="MobiDB-lite"/>
    </source>
</evidence>
<gene>
    <name evidence="7" type="ORF">M501DRAFT_1000082</name>
</gene>
<dbReference type="InterPro" id="IPR040049">
    <property type="entry name" value="Ribosomal_mS25/mL61"/>
</dbReference>
<dbReference type="AlphaFoldDB" id="A0A9P4S1G5"/>
<sequence length="207" mass="22954">MVGIAKRMRKLQSLLTIRMGLGAATLAPEVKRIHLAFAPKLSDGHLGARQFWRKILPRLKFRNPTIPMTVDQTLPQTDASTLTLHYSSIPTNLASSPPAFTTTTSIPVSRMPKSPSSQISAQPSEAQEEEFTHTIPLKHRTIEDIYDEFAAVSGAKEVEPTEEDLTLSRMLKETALRSERDRRKVAEVVATRKAEEARLKAARGSIA</sequence>
<feature type="region of interest" description="Disordered" evidence="5">
    <location>
        <begin position="106"/>
        <end position="129"/>
    </location>
</feature>
<dbReference type="GO" id="GO:1990904">
    <property type="term" value="C:ribonucleoprotein complex"/>
    <property type="evidence" value="ECO:0007669"/>
    <property type="project" value="UniProtKB-KW"/>
</dbReference>
<comment type="caution">
    <text evidence="7">The sequence shown here is derived from an EMBL/GenBank/DDBJ whole genome shotgun (WGS) entry which is preliminary data.</text>
</comment>
<evidence type="ECO:0000256" key="4">
    <source>
        <dbReference type="ARBA" id="ARBA00023274"/>
    </source>
</evidence>
<comment type="subcellular location">
    <subcellularLocation>
        <location evidence="1">Mitochondrion</location>
    </subcellularLocation>
</comment>
<organism evidence="7 8">
    <name type="scientific">Patellaria atrata CBS 101060</name>
    <dbReference type="NCBI Taxonomy" id="1346257"/>
    <lineage>
        <taxon>Eukaryota</taxon>
        <taxon>Fungi</taxon>
        <taxon>Dikarya</taxon>
        <taxon>Ascomycota</taxon>
        <taxon>Pezizomycotina</taxon>
        <taxon>Dothideomycetes</taxon>
        <taxon>Dothideomycetes incertae sedis</taxon>
        <taxon>Patellariales</taxon>
        <taxon>Patellariaceae</taxon>
        <taxon>Patellaria</taxon>
    </lineage>
</organism>
<keyword evidence="8" id="KW-1185">Reference proteome</keyword>
<dbReference type="SMART" id="SM00916">
    <property type="entry name" value="L51_S25_CI-B8"/>
    <property type="match status" value="1"/>
</dbReference>
<evidence type="ECO:0000313" key="8">
    <source>
        <dbReference type="Proteomes" id="UP000799429"/>
    </source>
</evidence>
<dbReference type="GO" id="GO:0005840">
    <property type="term" value="C:ribosome"/>
    <property type="evidence" value="ECO:0007669"/>
    <property type="project" value="UniProtKB-KW"/>
</dbReference>
<dbReference type="PANTHER" id="PTHR13274:SF2">
    <property type="entry name" value="SMALL RIBOSOMAL SUBUNIT PROTEIN MS25"/>
    <property type="match status" value="1"/>
</dbReference>
<dbReference type="GO" id="GO:0003735">
    <property type="term" value="F:structural constituent of ribosome"/>
    <property type="evidence" value="ECO:0007669"/>
    <property type="project" value="InterPro"/>
</dbReference>
<name>A0A9P4S1G5_9PEZI</name>
<keyword evidence="4" id="KW-0687">Ribonucleoprotein</keyword>
<dbReference type="InterPro" id="IPR036249">
    <property type="entry name" value="Thioredoxin-like_sf"/>
</dbReference>
<dbReference type="InterPro" id="IPR007741">
    <property type="entry name" value="Ribosomal_mL43/mS25/NADH_DH"/>
</dbReference>
<keyword evidence="2" id="KW-0689">Ribosomal protein</keyword>
<proteinExistence type="predicted"/>
<evidence type="ECO:0000259" key="6">
    <source>
        <dbReference type="SMART" id="SM00916"/>
    </source>
</evidence>
<evidence type="ECO:0000256" key="2">
    <source>
        <dbReference type="ARBA" id="ARBA00022980"/>
    </source>
</evidence>
<keyword evidence="3" id="KW-0496">Mitochondrion</keyword>
<evidence type="ECO:0000256" key="1">
    <source>
        <dbReference type="ARBA" id="ARBA00004173"/>
    </source>
</evidence>
<dbReference type="SUPFAM" id="SSF52833">
    <property type="entry name" value="Thioredoxin-like"/>
    <property type="match status" value="1"/>
</dbReference>
<dbReference type="EMBL" id="MU006116">
    <property type="protein sequence ID" value="KAF2834632.1"/>
    <property type="molecule type" value="Genomic_DNA"/>
</dbReference>
<reference evidence="7" key="1">
    <citation type="journal article" date="2020" name="Stud. Mycol.">
        <title>101 Dothideomycetes genomes: a test case for predicting lifestyles and emergence of pathogens.</title>
        <authorList>
            <person name="Haridas S."/>
            <person name="Albert R."/>
            <person name="Binder M."/>
            <person name="Bloem J."/>
            <person name="Labutti K."/>
            <person name="Salamov A."/>
            <person name="Andreopoulos B."/>
            <person name="Baker S."/>
            <person name="Barry K."/>
            <person name="Bills G."/>
            <person name="Bluhm B."/>
            <person name="Cannon C."/>
            <person name="Castanera R."/>
            <person name="Culley D."/>
            <person name="Daum C."/>
            <person name="Ezra D."/>
            <person name="Gonzalez J."/>
            <person name="Henrissat B."/>
            <person name="Kuo A."/>
            <person name="Liang C."/>
            <person name="Lipzen A."/>
            <person name="Lutzoni F."/>
            <person name="Magnuson J."/>
            <person name="Mondo S."/>
            <person name="Nolan M."/>
            <person name="Ohm R."/>
            <person name="Pangilinan J."/>
            <person name="Park H.-J."/>
            <person name="Ramirez L."/>
            <person name="Alfaro M."/>
            <person name="Sun H."/>
            <person name="Tritt A."/>
            <person name="Yoshinaga Y."/>
            <person name="Zwiers L.-H."/>
            <person name="Turgeon B."/>
            <person name="Goodwin S."/>
            <person name="Spatafora J."/>
            <person name="Crous P."/>
            <person name="Grigoriev I."/>
        </authorList>
    </citation>
    <scope>NUCLEOTIDE SEQUENCE</scope>
    <source>
        <strain evidence="7">CBS 101060</strain>
    </source>
</reference>
<protein>
    <recommendedName>
        <fullName evidence="6">Ribosomal protein/NADH dehydrogenase domain-containing protein</fullName>
    </recommendedName>
</protein>
<dbReference type="GO" id="GO:0005739">
    <property type="term" value="C:mitochondrion"/>
    <property type="evidence" value="ECO:0007669"/>
    <property type="project" value="UniProtKB-SubCell"/>
</dbReference>
<accession>A0A9P4S1G5</accession>
<evidence type="ECO:0000313" key="7">
    <source>
        <dbReference type="EMBL" id="KAF2834632.1"/>
    </source>
</evidence>
<dbReference type="OrthoDB" id="1696305at2759"/>